<keyword evidence="2" id="KW-0472">Membrane</keyword>
<gene>
    <name evidence="3" type="ORF">GCM10023235_02490</name>
</gene>
<feature type="region of interest" description="Disordered" evidence="1">
    <location>
        <begin position="99"/>
        <end position="192"/>
    </location>
</feature>
<evidence type="ECO:0008006" key="5">
    <source>
        <dbReference type="Google" id="ProtNLM"/>
    </source>
</evidence>
<reference evidence="4" key="1">
    <citation type="journal article" date="2019" name="Int. J. Syst. Evol. Microbiol.">
        <title>The Global Catalogue of Microorganisms (GCM) 10K type strain sequencing project: providing services to taxonomists for standard genome sequencing and annotation.</title>
        <authorList>
            <consortium name="The Broad Institute Genomics Platform"/>
            <consortium name="The Broad Institute Genome Sequencing Center for Infectious Disease"/>
            <person name="Wu L."/>
            <person name="Ma J."/>
        </authorList>
    </citation>
    <scope>NUCLEOTIDE SEQUENCE [LARGE SCALE GENOMIC DNA]</scope>
    <source>
        <strain evidence="4">JCM 13006</strain>
    </source>
</reference>
<keyword evidence="2" id="KW-1133">Transmembrane helix</keyword>
<protein>
    <recommendedName>
        <fullName evidence="5">Gram-positive cocci surface proteins LPxTG domain-containing protein</fullName>
    </recommendedName>
</protein>
<keyword evidence="2" id="KW-0812">Transmembrane</keyword>
<dbReference type="EMBL" id="BAABIS010000001">
    <property type="protein sequence ID" value="GAA4831770.1"/>
    <property type="molecule type" value="Genomic_DNA"/>
</dbReference>
<name>A0ABP9DDA4_9ACTN</name>
<evidence type="ECO:0000256" key="1">
    <source>
        <dbReference type="SAM" id="MobiDB-lite"/>
    </source>
</evidence>
<comment type="caution">
    <text evidence="3">The sequence shown here is derived from an EMBL/GenBank/DDBJ whole genome shotgun (WGS) entry which is preliminary data.</text>
</comment>
<keyword evidence="4" id="KW-1185">Reference proteome</keyword>
<dbReference type="Proteomes" id="UP001501752">
    <property type="component" value="Unassembled WGS sequence"/>
</dbReference>
<sequence length="227" mass="21779">MHLRQTLPLTATAADGENCPGIPSDTDGWHFVLPTNDAHFVKLTVSFEPGGQQVLTTFGPPSDKHAYVASAPGARLTAALAEVSGGHLDLFNLSHTCAATGSGSSPSPSPSPSGSPSPSPSPSASPSPSGSASASPSPSPSGSATTSPSPSGGPSPSGSVGSSGSPSPSASGPAGTVPSPTPAVGPSAGGLAFTGADVAGIVVTGASLIGVGAVLLIRRRKAADERE</sequence>
<evidence type="ECO:0000313" key="4">
    <source>
        <dbReference type="Proteomes" id="UP001501752"/>
    </source>
</evidence>
<proteinExistence type="predicted"/>
<organism evidence="3 4">
    <name type="scientific">Kitasatospora terrestris</name>
    <dbReference type="NCBI Taxonomy" id="258051"/>
    <lineage>
        <taxon>Bacteria</taxon>
        <taxon>Bacillati</taxon>
        <taxon>Actinomycetota</taxon>
        <taxon>Actinomycetes</taxon>
        <taxon>Kitasatosporales</taxon>
        <taxon>Streptomycetaceae</taxon>
        <taxon>Kitasatospora</taxon>
    </lineage>
</organism>
<feature type="compositionally biased region" description="Pro residues" evidence="1">
    <location>
        <begin position="107"/>
        <end position="125"/>
    </location>
</feature>
<evidence type="ECO:0000256" key="2">
    <source>
        <dbReference type="SAM" id="Phobius"/>
    </source>
</evidence>
<evidence type="ECO:0000313" key="3">
    <source>
        <dbReference type="EMBL" id="GAA4831770.1"/>
    </source>
</evidence>
<accession>A0ABP9DDA4</accession>
<feature type="compositionally biased region" description="Low complexity" evidence="1">
    <location>
        <begin position="126"/>
        <end position="178"/>
    </location>
</feature>
<feature type="transmembrane region" description="Helical" evidence="2">
    <location>
        <begin position="198"/>
        <end position="217"/>
    </location>
</feature>